<organism evidence="1 2">
    <name type="scientific">Cupriavidus pauculus</name>
    <dbReference type="NCBI Taxonomy" id="82633"/>
    <lineage>
        <taxon>Bacteria</taxon>
        <taxon>Pseudomonadati</taxon>
        <taxon>Pseudomonadota</taxon>
        <taxon>Betaproteobacteria</taxon>
        <taxon>Burkholderiales</taxon>
        <taxon>Burkholderiaceae</taxon>
        <taxon>Cupriavidus</taxon>
    </lineage>
</organism>
<reference evidence="1 2" key="1">
    <citation type="submission" date="2019-09" db="EMBL/GenBank/DDBJ databases">
        <title>FDA dAtabase for Regulatory Grade micrObial Sequences (FDA-ARGOS): Supporting development and validation of Infectious Disease Dx tests.</title>
        <authorList>
            <person name="Sciortino C."/>
            <person name="Tallon L."/>
            <person name="Sadzewicz L."/>
            <person name="Vavikolanu K."/>
            <person name="Mehta A."/>
            <person name="Aluvathingal J."/>
            <person name="Nadendla S."/>
            <person name="Nandy P."/>
            <person name="Geyer C."/>
            <person name="Yan Y."/>
            <person name="Sichtig H."/>
        </authorList>
    </citation>
    <scope>NUCLEOTIDE SEQUENCE [LARGE SCALE GENOMIC DNA]</scope>
    <source>
        <strain evidence="1 2">FDAARGOS_664</strain>
    </source>
</reference>
<proteinExistence type="predicted"/>
<dbReference type="AlphaFoldDB" id="A0A5P2H0G9"/>
<dbReference type="OrthoDB" id="8720415at2"/>
<gene>
    <name evidence="1" type="ORF">FOB72_02350</name>
</gene>
<evidence type="ECO:0000313" key="1">
    <source>
        <dbReference type="EMBL" id="QET00989.1"/>
    </source>
</evidence>
<protein>
    <submittedName>
        <fullName evidence="1">Uncharacterized protein</fullName>
    </submittedName>
</protein>
<sequence>MASDDWRVEQYRGKDAYVLISPQREHIAGSVDETQLWTYEVRIAEEGTDPADAGDTEVLQSGNHVFATRHAAETAAFAAAYALIDKLLA</sequence>
<evidence type="ECO:0000313" key="2">
    <source>
        <dbReference type="Proteomes" id="UP000322822"/>
    </source>
</evidence>
<dbReference type="Proteomes" id="UP000322822">
    <property type="component" value="Chromosome 1"/>
</dbReference>
<accession>A0A5P2H0G9</accession>
<name>A0A5P2H0G9_9BURK</name>
<dbReference type="EMBL" id="CP044065">
    <property type="protein sequence ID" value="QET00989.1"/>
    <property type="molecule type" value="Genomic_DNA"/>
</dbReference>
<dbReference type="RefSeq" id="WP_150371062.1">
    <property type="nucleotide sequence ID" value="NZ_CP044065.1"/>
</dbReference>